<dbReference type="GO" id="GO:0004803">
    <property type="term" value="F:transposase activity"/>
    <property type="evidence" value="ECO:0007669"/>
    <property type="project" value="InterPro"/>
</dbReference>
<dbReference type="InterPro" id="IPR036388">
    <property type="entry name" value="WH-like_DNA-bd_sf"/>
</dbReference>
<sequence length="68" mass="7895">MIENSLEFKTKVVLELLEGEKILNEIASKYEILPTSLKSWKKQFLENASLAFDKSAVVKEYMLNVRVF</sequence>
<dbReference type="Gene3D" id="1.10.10.10">
    <property type="entry name" value="Winged helix-like DNA-binding domain superfamily/Winged helix DNA-binding domain"/>
    <property type="match status" value="1"/>
</dbReference>
<dbReference type="GO" id="GO:0006313">
    <property type="term" value="P:DNA transposition"/>
    <property type="evidence" value="ECO:0007669"/>
    <property type="project" value="InterPro"/>
</dbReference>
<gene>
    <name evidence="1" type="ORF">MNB_SV-4-106</name>
</gene>
<dbReference type="Pfam" id="PF01527">
    <property type="entry name" value="HTH_Tnp_1"/>
    <property type="match status" value="1"/>
</dbReference>
<dbReference type="InterPro" id="IPR002514">
    <property type="entry name" value="Transposase_8"/>
</dbReference>
<dbReference type="AlphaFoldDB" id="A0A1W1E919"/>
<dbReference type="InterPro" id="IPR010921">
    <property type="entry name" value="Trp_repressor/repl_initiator"/>
</dbReference>
<protein>
    <submittedName>
        <fullName evidence="1">Mobile element protein</fullName>
    </submittedName>
</protein>
<reference evidence="1" key="1">
    <citation type="submission" date="2016-10" db="EMBL/GenBank/DDBJ databases">
        <authorList>
            <person name="de Groot N.N."/>
        </authorList>
    </citation>
    <scope>NUCLEOTIDE SEQUENCE</scope>
</reference>
<dbReference type="GO" id="GO:0043565">
    <property type="term" value="F:sequence-specific DNA binding"/>
    <property type="evidence" value="ECO:0007669"/>
    <property type="project" value="InterPro"/>
</dbReference>
<evidence type="ECO:0000313" key="1">
    <source>
        <dbReference type="EMBL" id="SFV90351.1"/>
    </source>
</evidence>
<dbReference type="EMBL" id="FPIB01000014">
    <property type="protein sequence ID" value="SFV90351.1"/>
    <property type="molecule type" value="Genomic_DNA"/>
</dbReference>
<name>A0A1W1E919_9ZZZZ</name>
<dbReference type="SUPFAM" id="SSF48295">
    <property type="entry name" value="TrpR-like"/>
    <property type="match status" value="1"/>
</dbReference>
<proteinExistence type="predicted"/>
<accession>A0A1W1E919</accession>
<organism evidence="1">
    <name type="scientific">hydrothermal vent metagenome</name>
    <dbReference type="NCBI Taxonomy" id="652676"/>
    <lineage>
        <taxon>unclassified sequences</taxon>
        <taxon>metagenomes</taxon>
        <taxon>ecological metagenomes</taxon>
    </lineage>
</organism>